<dbReference type="SMART" id="SM00867">
    <property type="entry name" value="YceI"/>
    <property type="match status" value="1"/>
</dbReference>
<keyword evidence="4" id="KW-1185">Reference proteome</keyword>
<organism evidence="3 4">
    <name type="scientific">Mucilaginibacter auburnensis</name>
    <dbReference type="NCBI Taxonomy" id="1457233"/>
    <lineage>
        <taxon>Bacteria</taxon>
        <taxon>Pseudomonadati</taxon>
        <taxon>Bacteroidota</taxon>
        <taxon>Sphingobacteriia</taxon>
        <taxon>Sphingobacteriales</taxon>
        <taxon>Sphingobacteriaceae</taxon>
        <taxon>Mucilaginibacter</taxon>
    </lineage>
</organism>
<dbReference type="Proteomes" id="UP000242687">
    <property type="component" value="Unassembled WGS sequence"/>
</dbReference>
<dbReference type="AlphaFoldDB" id="A0A2H9VQM5"/>
<name>A0A2H9VQM5_9SPHI</name>
<proteinExistence type="predicted"/>
<evidence type="ECO:0000259" key="2">
    <source>
        <dbReference type="SMART" id="SM00867"/>
    </source>
</evidence>
<feature type="signal peptide" evidence="1">
    <location>
        <begin position="1"/>
        <end position="38"/>
    </location>
</feature>
<dbReference type="EMBL" id="PGFJ01000001">
    <property type="protein sequence ID" value="PJJ83110.1"/>
    <property type="molecule type" value="Genomic_DNA"/>
</dbReference>
<dbReference type="SUPFAM" id="SSF101874">
    <property type="entry name" value="YceI-like"/>
    <property type="match status" value="1"/>
</dbReference>
<sequence>MFKHVIIAFIFVLSKQKKMKKISLLTIGLAATVLSAFAPAKTETYKIDTQKSNIEWTGKKVLGQHNGEIKLASGTIVTEDNVPAKGSFAINMASISNKDLTDDDSKGKLLGHLKSEDFFGVDKHPQAQFVTTKITKTGNGAISVAGNLTIKGITNAVSFPATYTVSGNTLTAKAANVKVDRTKYNIKYASKSFFDTIGDKAIDDEFTLNITLVATK</sequence>
<evidence type="ECO:0000256" key="1">
    <source>
        <dbReference type="SAM" id="SignalP"/>
    </source>
</evidence>
<dbReference type="Gene3D" id="2.40.128.110">
    <property type="entry name" value="Lipid/polyisoprenoid-binding, YceI-like"/>
    <property type="match status" value="1"/>
</dbReference>
<comment type="caution">
    <text evidence="3">The sequence shown here is derived from an EMBL/GenBank/DDBJ whole genome shotgun (WGS) entry which is preliminary data.</text>
</comment>
<protein>
    <submittedName>
        <fullName evidence="3">Polyisoprenoid-binding protein YceI</fullName>
    </submittedName>
</protein>
<gene>
    <name evidence="3" type="ORF">CLV57_0088</name>
</gene>
<keyword evidence="1" id="KW-0732">Signal</keyword>
<dbReference type="PANTHER" id="PTHR34406:SF1">
    <property type="entry name" value="PROTEIN YCEI"/>
    <property type="match status" value="1"/>
</dbReference>
<accession>A0A2H9VQM5</accession>
<evidence type="ECO:0000313" key="3">
    <source>
        <dbReference type="EMBL" id="PJJ83110.1"/>
    </source>
</evidence>
<feature type="chain" id="PRO_5014115060" evidence="1">
    <location>
        <begin position="39"/>
        <end position="216"/>
    </location>
</feature>
<dbReference type="PANTHER" id="PTHR34406">
    <property type="entry name" value="PROTEIN YCEI"/>
    <property type="match status" value="1"/>
</dbReference>
<dbReference type="InterPro" id="IPR007372">
    <property type="entry name" value="Lipid/polyisoprenoid-bd_YceI"/>
</dbReference>
<dbReference type="InterPro" id="IPR036761">
    <property type="entry name" value="TTHA0802/YceI-like_sf"/>
</dbReference>
<feature type="domain" description="Lipid/polyisoprenoid-binding YceI-like" evidence="2">
    <location>
        <begin position="44"/>
        <end position="215"/>
    </location>
</feature>
<reference evidence="3 4" key="1">
    <citation type="submission" date="2017-11" db="EMBL/GenBank/DDBJ databases">
        <title>Genomic Encyclopedia of Archaeal and Bacterial Type Strains, Phase II (KMG-II): From Individual Species to Whole Genera.</title>
        <authorList>
            <person name="Goeker M."/>
        </authorList>
    </citation>
    <scope>NUCLEOTIDE SEQUENCE [LARGE SCALE GENOMIC DNA]</scope>
    <source>
        <strain evidence="3 4">DSM 28175</strain>
    </source>
</reference>
<evidence type="ECO:0000313" key="4">
    <source>
        <dbReference type="Proteomes" id="UP000242687"/>
    </source>
</evidence>
<dbReference type="Pfam" id="PF04264">
    <property type="entry name" value="YceI"/>
    <property type="match status" value="1"/>
</dbReference>